<reference evidence="2" key="2">
    <citation type="submission" date="2025-08" db="UniProtKB">
        <authorList>
            <consortium name="Ensembl"/>
        </authorList>
    </citation>
    <scope>IDENTIFICATION</scope>
</reference>
<evidence type="ECO:0000313" key="3">
    <source>
        <dbReference type="Proteomes" id="UP000694390"/>
    </source>
</evidence>
<dbReference type="PROSITE" id="PS50835">
    <property type="entry name" value="IG_LIKE"/>
    <property type="match status" value="1"/>
</dbReference>
<reference evidence="2" key="1">
    <citation type="submission" date="2019-06" db="EMBL/GenBank/DDBJ databases">
        <title>G10K-VGP Goodes thornscrub tortoise genome, primary haplotype.</title>
        <authorList>
            <person name="Murphy B."/>
            <person name="Edwards T."/>
            <person name="Rhie A."/>
            <person name="Koren S."/>
            <person name="Phillippy A."/>
            <person name="Fedrigo O."/>
            <person name="Haase B."/>
            <person name="Mountcastle J."/>
            <person name="Lewin H."/>
            <person name="Damas J."/>
            <person name="Howe K."/>
            <person name="Formenti G."/>
            <person name="Myers G."/>
            <person name="Durbin R."/>
            <person name="Jarvis E.D."/>
        </authorList>
    </citation>
    <scope>NUCLEOTIDE SEQUENCE [LARGE SCALE GENOMIC DNA]</scope>
</reference>
<dbReference type="InterPro" id="IPR007110">
    <property type="entry name" value="Ig-like_dom"/>
</dbReference>
<evidence type="ECO:0000259" key="1">
    <source>
        <dbReference type="PROSITE" id="PS50835"/>
    </source>
</evidence>
<sequence length="145" mass="15467">EGCLLWGGHIALQAPFSQDHAGQNHLPWELPRLCHVQHGALGSDLLLRCDTPGGRVEWRVNGTKVAASEAAAGGDKDQLLLRNASLAQEGEYSCHHPGTGRTLRRIRLRVGCECAVPFCVSGGGGSLILPQHPQLLCHRLSGVGN</sequence>
<keyword evidence="3" id="KW-1185">Reference proteome</keyword>
<accession>A0A8C4W6J6</accession>
<dbReference type="InterPro" id="IPR003598">
    <property type="entry name" value="Ig_sub2"/>
</dbReference>
<dbReference type="OrthoDB" id="6381660at2759"/>
<dbReference type="SMART" id="SM00408">
    <property type="entry name" value="IGc2"/>
    <property type="match status" value="1"/>
</dbReference>
<dbReference type="Gene3D" id="2.60.40.10">
    <property type="entry name" value="Immunoglobulins"/>
    <property type="match status" value="1"/>
</dbReference>
<dbReference type="SUPFAM" id="SSF48726">
    <property type="entry name" value="Immunoglobulin"/>
    <property type="match status" value="1"/>
</dbReference>
<proteinExistence type="predicted"/>
<dbReference type="InterPro" id="IPR036179">
    <property type="entry name" value="Ig-like_dom_sf"/>
</dbReference>
<organism evidence="2 3">
    <name type="scientific">Gopherus evgoodei</name>
    <name type="common">Goodes thornscrub tortoise</name>
    <dbReference type="NCBI Taxonomy" id="1825980"/>
    <lineage>
        <taxon>Eukaryota</taxon>
        <taxon>Metazoa</taxon>
        <taxon>Chordata</taxon>
        <taxon>Craniata</taxon>
        <taxon>Vertebrata</taxon>
        <taxon>Euteleostomi</taxon>
        <taxon>Archelosauria</taxon>
        <taxon>Testudinata</taxon>
        <taxon>Testudines</taxon>
        <taxon>Cryptodira</taxon>
        <taxon>Durocryptodira</taxon>
        <taxon>Testudinoidea</taxon>
        <taxon>Testudinidae</taxon>
        <taxon>Gopherus</taxon>
    </lineage>
</organism>
<dbReference type="Proteomes" id="UP000694390">
    <property type="component" value="Chromosome 22"/>
</dbReference>
<dbReference type="Ensembl" id="ENSGEVT00005011370.1">
    <property type="protein sequence ID" value="ENSGEVP00005010852.1"/>
    <property type="gene ID" value="ENSGEVG00005007658.1"/>
</dbReference>
<reference evidence="2" key="3">
    <citation type="submission" date="2025-09" db="UniProtKB">
        <authorList>
            <consortium name="Ensembl"/>
        </authorList>
    </citation>
    <scope>IDENTIFICATION</scope>
</reference>
<protein>
    <recommendedName>
        <fullName evidence="1">Ig-like domain-containing protein</fullName>
    </recommendedName>
</protein>
<feature type="domain" description="Ig-like" evidence="1">
    <location>
        <begin position="34"/>
        <end position="94"/>
    </location>
</feature>
<name>A0A8C4W6J6_9SAUR</name>
<dbReference type="AlphaFoldDB" id="A0A8C4W6J6"/>
<evidence type="ECO:0000313" key="2">
    <source>
        <dbReference type="Ensembl" id="ENSGEVP00005010852.1"/>
    </source>
</evidence>
<dbReference type="InterPro" id="IPR013783">
    <property type="entry name" value="Ig-like_fold"/>
</dbReference>